<dbReference type="RefSeq" id="WP_142103348.1">
    <property type="nucleotide sequence ID" value="NZ_VFPH01000002.1"/>
</dbReference>
<feature type="transmembrane region" description="Helical" evidence="7">
    <location>
        <begin position="107"/>
        <end position="125"/>
    </location>
</feature>
<keyword evidence="10" id="KW-1185">Reference proteome</keyword>
<feature type="domain" description="Major facilitator superfamily (MFS) profile" evidence="8">
    <location>
        <begin position="8"/>
        <end position="453"/>
    </location>
</feature>
<keyword evidence="3" id="KW-1003">Cell membrane</keyword>
<dbReference type="NCBIfam" id="TIGR00711">
    <property type="entry name" value="efflux_EmrB"/>
    <property type="match status" value="1"/>
</dbReference>
<dbReference type="GO" id="GO:0005886">
    <property type="term" value="C:plasma membrane"/>
    <property type="evidence" value="ECO:0007669"/>
    <property type="project" value="UniProtKB-SubCell"/>
</dbReference>
<proteinExistence type="predicted"/>
<comment type="subcellular location">
    <subcellularLocation>
        <location evidence="1">Cell membrane</location>
        <topology evidence="1">Multi-pass membrane protein</topology>
    </subcellularLocation>
</comment>
<dbReference type="Proteomes" id="UP000319818">
    <property type="component" value="Unassembled WGS sequence"/>
</dbReference>
<keyword evidence="5 7" id="KW-1133">Transmembrane helix</keyword>
<evidence type="ECO:0000256" key="7">
    <source>
        <dbReference type="SAM" id="Phobius"/>
    </source>
</evidence>
<sequence>MAHRRTWVLALAAVASLMTALDALVVSASLTTIQADLGATAEQLEWTVNGYNLVMAVLLMPAAALGDRYGRRRMFAAGIALFTVASAACAAAPDVVVLVLARALQGAGAAFVSALAMTLVSAAYPPERRGSAIGLLQGGSGIAVLAGPGLGGAITHAIGWEFVFWLNVPIGLAVLPLILLKCNESRGADTALDVRGLVLVVAAVLGLVWALARGNAVGWTSAEVLCAFAVGGAALVAFVAWERRAAEPMFPMRLLRCPGFVAGNVATIGLFASIFGGLFFYAQLLQTGLGLTPLQAGLGLVPWTSTLIVLGPLAGRLADRIGNRPLIVAGLLTIAAGIAWTVLVARPGMPYAELVVPFLVTSIGGSMSLAPTANAVLGAVAAGDIGKASGVNAMLRELGGVLGLAVFVAVFTGTGSYASPAAFVDGFGPAMGTCAAFVALSAAAVALRRRRPNTSVTTVAAEPAVP</sequence>
<feature type="transmembrane region" description="Helical" evidence="7">
    <location>
        <begin position="261"/>
        <end position="282"/>
    </location>
</feature>
<dbReference type="Pfam" id="PF07690">
    <property type="entry name" value="MFS_1"/>
    <property type="match status" value="1"/>
</dbReference>
<organism evidence="9 10">
    <name type="scientific">Pseudonocardia cypriaca</name>
    <dbReference type="NCBI Taxonomy" id="882449"/>
    <lineage>
        <taxon>Bacteria</taxon>
        <taxon>Bacillati</taxon>
        <taxon>Actinomycetota</taxon>
        <taxon>Actinomycetes</taxon>
        <taxon>Pseudonocardiales</taxon>
        <taxon>Pseudonocardiaceae</taxon>
        <taxon>Pseudonocardia</taxon>
    </lineage>
</organism>
<name>A0A543FRJ8_9PSEU</name>
<dbReference type="Gene3D" id="1.20.1720.10">
    <property type="entry name" value="Multidrug resistance protein D"/>
    <property type="match status" value="1"/>
</dbReference>
<feature type="transmembrane region" description="Helical" evidence="7">
    <location>
        <begin position="79"/>
        <end position="101"/>
    </location>
</feature>
<evidence type="ECO:0000256" key="2">
    <source>
        <dbReference type="ARBA" id="ARBA00022448"/>
    </source>
</evidence>
<dbReference type="Gene3D" id="1.20.1250.20">
    <property type="entry name" value="MFS general substrate transporter like domains"/>
    <property type="match status" value="1"/>
</dbReference>
<feature type="transmembrane region" description="Helical" evidence="7">
    <location>
        <begin position="51"/>
        <end position="67"/>
    </location>
</feature>
<feature type="transmembrane region" description="Helical" evidence="7">
    <location>
        <begin position="218"/>
        <end position="241"/>
    </location>
</feature>
<reference evidence="9 10" key="1">
    <citation type="submission" date="2019-06" db="EMBL/GenBank/DDBJ databases">
        <title>Sequencing the genomes of 1000 actinobacteria strains.</title>
        <authorList>
            <person name="Klenk H.-P."/>
        </authorList>
    </citation>
    <scope>NUCLEOTIDE SEQUENCE [LARGE SCALE GENOMIC DNA]</scope>
    <source>
        <strain evidence="9 10">DSM 45511</strain>
    </source>
</reference>
<dbReference type="PROSITE" id="PS50850">
    <property type="entry name" value="MFS"/>
    <property type="match status" value="1"/>
</dbReference>
<dbReference type="PANTHER" id="PTHR42718:SF46">
    <property type="entry name" value="BLR6921 PROTEIN"/>
    <property type="match status" value="1"/>
</dbReference>
<dbReference type="PANTHER" id="PTHR42718">
    <property type="entry name" value="MAJOR FACILITATOR SUPERFAMILY MULTIDRUG TRANSPORTER MFSC"/>
    <property type="match status" value="1"/>
</dbReference>
<dbReference type="SUPFAM" id="SSF103473">
    <property type="entry name" value="MFS general substrate transporter"/>
    <property type="match status" value="1"/>
</dbReference>
<dbReference type="InterPro" id="IPR004638">
    <property type="entry name" value="EmrB-like"/>
</dbReference>
<keyword evidence="4 7" id="KW-0812">Transmembrane</keyword>
<dbReference type="PRINTS" id="PR01036">
    <property type="entry name" value="TCRTETB"/>
</dbReference>
<evidence type="ECO:0000313" key="9">
    <source>
        <dbReference type="EMBL" id="TQM36470.1"/>
    </source>
</evidence>
<keyword evidence="2" id="KW-0813">Transport</keyword>
<gene>
    <name evidence="9" type="ORF">FB388_3648</name>
</gene>
<feature type="transmembrane region" description="Helical" evidence="7">
    <location>
        <begin position="398"/>
        <end position="418"/>
    </location>
</feature>
<feature type="transmembrane region" description="Helical" evidence="7">
    <location>
        <begin position="294"/>
        <end position="314"/>
    </location>
</feature>
<feature type="transmembrane region" description="Helical" evidence="7">
    <location>
        <begin position="132"/>
        <end position="150"/>
    </location>
</feature>
<evidence type="ECO:0000256" key="3">
    <source>
        <dbReference type="ARBA" id="ARBA00022475"/>
    </source>
</evidence>
<dbReference type="OrthoDB" id="7375466at2"/>
<evidence type="ECO:0000256" key="1">
    <source>
        <dbReference type="ARBA" id="ARBA00004651"/>
    </source>
</evidence>
<evidence type="ECO:0000256" key="5">
    <source>
        <dbReference type="ARBA" id="ARBA00022989"/>
    </source>
</evidence>
<accession>A0A543FRJ8</accession>
<feature type="transmembrane region" description="Helical" evidence="7">
    <location>
        <begin position="430"/>
        <end position="447"/>
    </location>
</feature>
<dbReference type="InterPro" id="IPR020846">
    <property type="entry name" value="MFS_dom"/>
</dbReference>
<dbReference type="InterPro" id="IPR036259">
    <property type="entry name" value="MFS_trans_sf"/>
</dbReference>
<protein>
    <submittedName>
        <fullName evidence="9">EmrB/QacA subfamily drug resistance transporter</fullName>
    </submittedName>
</protein>
<dbReference type="EMBL" id="VFPH01000002">
    <property type="protein sequence ID" value="TQM36470.1"/>
    <property type="molecule type" value="Genomic_DNA"/>
</dbReference>
<feature type="transmembrane region" description="Helical" evidence="7">
    <location>
        <begin position="192"/>
        <end position="212"/>
    </location>
</feature>
<feature type="transmembrane region" description="Helical" evidence="7">
    <location>
        <begin position="355"/>
        <end position="377"/>
    </location>
</feature>
<evidence type="ECO:0000313" key="10">
    <source>
        <dbReference type="Proteomes" id="UP000319818"/>
    </source>
</evidence>
<evidence type="ECO:0000256" key="4">
    <source>
        <dbReference type="ARBA" id="ARBA00022692"/>
    </source>
</evidence>
<dbReference type="CDD" id="cd17321">
    <property type="entry name" value="MFS_MMR_MDR_like"/>
    <property type="match status" value="1"/>
</dbReference>
<comment type="caution">
    <text evidence="9">The sequence shown here is derived from an EMBL/GenBank/DDBJ whole genome shotgun (WGS) entry which is preliminary data.</text>
</comment>
<evidence type="ECO:0000256" key="6">
    <source>
        <dbReference type="ARBA" id="ARBA00023136"/>
    </source>
</evidence>
<feature type="transmembrane region" description="Helical" evidence="7">
    <location>
        <begin position="326"/>
        <end position="343"/>
    </location>
</feature>
<keyword evidence="6 7" id="KW-0472">Membrane</keyword>
<evidence type="ECO:0000259" key="8">
    <source>
        <dbReference type="PROSITE" id="PS50850"/>
    </source>
</evidence>
<dbReference type="InterPro" id="IPR011701">
    <property type="entry name" value="MFS"/>
</dbReference>
<feature type="transmembrane region" description="Helical" evidence="7">
    <location>
        <begin position="162"/>
        <end position="180"/>
    </location>
</feature>
<dbReference type="GO" id="GO:0022857">
    <property type="term" value="F:transmembrane transporter activity"/>
    <property type="evidence" value="ECO:0007669"/>
    <property type="project" value="InterPro"/>
</dbReference>
<dbReference type="AlphaFoldDB" id="A0A543FRJ8"/>